<name>A0ABR2TYG8_9ROSI</name>
<dbReference type="EMBL" id="JBBPBN010000004">
    <property type="protein sequence ID" value="KAK9042395.1"/>
    <property type="molecule type" value="Genomic_DNA"/>
</dbReference>
<accession>A0ABR2TYG8</accession>
<evidence type="ECO:0000313" key="2">
    <source>
        <dbReference type="Proteomes" id="UP001396334"/>
    </source>
</evidence>
<reference evidence="1 2" key="1">
    <citation type="journal article" date="2024" name="G3 (Bethesda)">
        <title>Genome assembly of Hibiscus sabdariffa L. provides insights into metabolisms of medicinal natural products.</title>
        <authorList>
            <person name="Kim T."/>
        </authorList>
    </citation>
    <scope>NUCLEOTIDE SEQUENCE [LARGE SCALE GENOMIC DNA]</scope>
    <source>
        <strain evidence="1">TK-2024</strain>
        <tissue evidence="1">Old leaves</tissue>
    </source>
</reference>
<keyword evidence="2" id="KW-1185">Reference proteome</keyword>
<organism evidence="1 2">
    <name type="scientific">Hibiscus sabdariffa</name>
    <name type="common">roselle</name>
    <dbReference type="NCBI Taxonomy" id="183260"/>
    <lineage>
        <taxon>Eukaryota</taxon>
        <taxon>Viridiplantae</taxon>
        <taxon>Streptophyta</taxon>
        <taxon>Embryophyta</taxon>
        <taxon>Tracheophyta</taxon>
        <taxon>Spermatophyta</taxon>
        <taxon>Magnoliopsida</taxon>
        <taxon>eudicotyledons</taxon>
        <taxon>Gunneridae</taxon>
        <taxon>Pentapetalae</taxon>
        <taxon>rosids</taxon>
        <taxon>malvids</taxon>
        <taxon>Malvales</taxon>
        <taxon>Malvaceae</taxon>
        <taxon>Malvoideae</taxon>
        <taxon>Hibiscus</taxon>
    </lineage>
</organism>
<gene>
    <name evidence="1" type="ORF">V6N11_017470</name>
</gene>
<dbReference type="Proteomes" id="UP001396334">
    <property type="component" value="Unassembled WGS sequence"/>
</dbReference>
<comment type="caution">
    <text evidence="1">The sequence shown here is derived from an EMBL/GenBank/DDBJ whole genome shotgun (WGS) entry which is preliminary data.</text>
</comment>
<protein>
    <submittedName>
        <fullName evidence="1">Uncharacterized protein</fullName>
    </submittedName>
</protein>
<sequence length="87" mass="9577">MNNKRKKYPKSIRASFPWVGSAIVHGLPHGSSSDPSAPRSWARTWTRSAHHGSSLVYAWVVHDFGRSAQPGLNLPFPVHPNPPDLGL</sequence>
<proteinExistence type="predicted"/>
<evidence type="ECO:0000313" key="1">
    <source>
        <dbReference type="EMBL" id="KAK9042395.1"/>
    </source>
</evidence>